<protein>
    <submittedName>
        <fullName evidence="2">Uncharacterized protein</fullName>
    </submittedName>
</protein>
<geneLocation type="plasmid" evidence="2">
    <name>II</name>
</geneLocation>
<gene>
    <name evidence="2" type="ORF">CT19425_MP20171</name>
</gene>
<keyword evidence="2" id="KW-0614">Plasmid</keyword>
<dbReference type="EMBL" id="LT991977">
    <property type="protein sequence ID" value="SPK74461.1"/>
    <property type="molecule type" value="Genomic_DNA"/>
</dbReference>
<accession>A0A375HIT5</accession>
<feature type="region of interest" description="Disordered" evidence="1">
    <location>
        <begin position="1"/>
        <end position="21"/>
    </location>
</feature>
<reference evidence="2 3" key="1">
    <citation type="submission" date="2018-01" db="EMBL/GenBank/DDBJ databases">
        <authorList>
            <person name="Gaut B.S."/>
            <person name="Morton B.R."/>
            <person name="Clegg M.T."/>
            <person name="Duvall M.R."/>
        </authorList>
    </citation>
    <scope>NUCLEOTIDE SEQUENCE [LARGE SCALE GENOMIC DNA]</scope>
    <source>
        <strain evidence="2">Cupriavidus taiwanensis LMG 19425</strain>
        <plasmid evidence="3">Plasmid ii</plasmid>
    </source>
</reference>
<dbReference type="AlphaFoldDB" id="A0A375HIT5"/>
<evidence type="ECO:0000313" key="3">
    <source>
        <dbReference type="Proteomes" id="UP000255505"/>
    </source>
</evidence>
<sequence>MVAGAAGYIGGKQSNPQSLGNRISKKRKVGFRFIWRMGSGVTRQVYLCRAATLPASLAVTTVWRCLLAITKRLVDERQWPVCRFNAGVEGTGIQR</sequence>
<evidence type="ECO:0000313" key="2">
    <source>
        <dbReference type="EMBL" id="SPK74461.1"/>
    </source>
</evidence>
<name>A0A375HIT5_9BURK</name>
<organism evidence="2 3">
    <name type="scientific">Cupriavidus taiwanensis</name>
    <dbReference type="NCBI Taxonomy" id="164546"/>
    <lineage>
        <taxon>Bacteria</taxon>
        <taxon>Pseudomonadati</taxon>
        <taxon>Pseudomonadota</taxon>
        <taxon>Betaproteobacteria</taxon>
        <taxon>Burkholderiales</taxon>
        <taxon>Burkholderiaceae</taxon>
        <taxon>Cupriavidus</taxon>
    </lineage>
</organism>
<feature type="compositionally biased region" description="Polar residues" evidence="1">
    <location>
        <begin position="12"/>
        <end position="21"/>
    </location>
</feature>
<dbReference type="Proteomes" id="UP000255505">
    <property type="component" value="Plasmid II"/>
</dbReference>
<proteinExistence type="predicted"/>
<evidence type="ECO:0000256" key="1">
    <source>
        <dbReference type="SAM" id="MobiDB-lite"/>
    </source>
</evidence>